<feature type="repeat" description="Filamin" evidence="4">
    <location>
        <begin position="811"/>
        <end position="889"/>
    </location>
</feature>
<feature type="repeat" description="Filamin" evidence="4">
    <location>
        <begin position="2795"/>
        <end position="2871"/>
    </location>
</feature>
<feature type="compositionally biased region" description="Polar residues" evidence="5">
    <location>
        <begin position="3382"/>
        <end position="3393"/>
    </location>
</feature>
<dbReference type="CDD" id="cd21229">
    <property type="entry name" value="CH_jitterbug-like_rpt2"/>
    <property type="match status" value="1"/>
</dbReference>
<feature type="repeat" description="Filamin" evidence="4">
    <location>
        <begin position="1247"/>
        <end position="1340"/>
    </location>
</feature>
<evidence type="ECO:0000256" key="4">
    <source>
        <dbReference type="PROSITE-ProRule" id="PRU00087"/>
    </source>
</evidence>
<dbReference type="SUPFAM" id="SSF81296">
    <property type="entry name" value="E set domains"/>
    <property type="match status" value="31"/>
</dbReference>
<feature type="repeat" description="Filamin" evidence="4">
    <location>
        <begin position="625"/>
        <end position="710"/>
    </location>
</feature>
<dbReference type="InterPro" id="IPR001589">
    <property type="entry name" value="Actinin_actin-bd_CS"/>
</dbReference>
<dbReference type="FunFam" id="2.60.40.10:FF:002372">
    <property type="match status" value="5"/>
</dbReference>
<feature type="repeat" description="Filamin" evidence="4">
    <location>
        <begin position="2143"/>
        <end position="2237"/>
    </location>
</feature>
<feature type="repeat" description="Filamin" evidence="4">
    <location>
        <begin position="708"/>
        <end position="800"/>
    </location>
</feature>
<feature type="repeat" description="Filamin" evidence="4">
    <location>
        <begin position="3065"/>
        <end position="3160"/>
    </location>
</feature>
<dbReference type="GO" id="GO:0030036">
    <property type="term" value="P:actin cytoskeleton organization"/>
    <property type="evidence" value="ECO:0007669"/>
    <property type="project" value="InterPro"/>
</dbReference>
<dbReference type="Proteomes" id="UP000838412">
    <property type="component" value="Chromosome 14"/>
</dbReference>
<dbReference type="GO" id="GO:0051015">
    <property type="term" value="F:actin filament binding"/>
    <property type="evidence" value="ECO:0007669"/>
    <property type="project" value="InterPro"/>
</dbReference>
<feature type="domain" description="Calponin-homology (CH)" evidence="6">
    <location>
        <begin position="25"/>
        <end position="130"/>
    </location>
</feature>
<dbReference type="PROSITE" id="PS50021">
    <property type="entry name" value="CH"/>
    <property type="match status" value="3"/>
</dbReference>
<comment type="similarity">
    <text evidence="1">Belongs to the filamin family.</text>
</comment>
<dbReference type="FunFam" id="2.60.40.10:FF:001145">
    <property type="entry name" value="Jitterbug, isoform I"/>
    <property type="match status" value="1"/>
</dbReference>
<dbReference type="InterPro" id="IPR014756">
    <property type="entry name" value="Ig_E-set"/>
</dbReference>
<dbReference type="Gene3D" id="1.10.418.10">
    <property type="entry name" value="Calponin-like domain"/>
    <property type="match status" value="3"/>
</dbReference>
<dbReference type="SMART" id="SM00033">
    <property type="entry name" value="CH"/>
    <property type="match status" value="3"/>
</dbReference>
<feature type="repeat" description="Filamin" evidence="4">
    <location>
        <begin position="1343"/>
        <end position="1429"/>
    </location>
</feature>
<feature type="repeat" description="Filamin" evidence="4">
    <location>
        <begin position="1963"/>
        <end position="2055"/>
    </location>
</feature>
<reference evidence="7" key="1">
    <citation type="submission" date="2022-01" db="EMBL/GenBank/DDBJ databases">
        <authorList>
            <person name="Braso-Vives M."/>
        </authorList>
    </citation>
    <scope>NUCLEOTIDE SEQUENCE</scope>
</reference>
<feature type="repeat" description="Filamin" evidence="4">
    <location>
        <begin position="2235"/>
        <end position="2328"/>
    </location>
</feature>
<feature type="domain" description="Calponin-homology (CH)" evidence="6">
    <location>
        <begin position="246"/>
        <end position="346"/>
    </location>
</feature>
<feature type="repeat" description="Filamin" evidence="4">
    <location>
        <begin position="526"/>
        <end position="620"/>
    </location>
</feature>
<feature type="repeat" description="Filamin" evidence="4">
    <location>
        <begin position="2326"/>
        <end position="2418"/>
    </location>
</feature>
<feature type="repeat" description="Filamin" evidence="4">
    <location>
        <begin position="2429"/>
        <end position="2506"/>
    </location>
</feature>
<proteinExistence type="inferred from homology"/>
<dbReference type="InterPro" id="IPR036872">
    <property type="entry name" value="CH_dom_sf"/>
</dbReference>
<evidence type="ECO:0000256" key="5">
    <source>
        <dbReference type="SAM" id="MobiDB-lite"/>
    </source>
</evidence>
<dbReference type="PROSITE" id="PS50194">
    <property type="entry name" value="FILAMIN_REPEAT"/>
    <property type="match status" value="31"/>
</dbReference>
<feature type="repeat" description="Filamin" evidence="4">
    <location>
        <begin position="1170"/>
        <end position="1249"/>
    </location>
</feature>
<dbReference type="Pfam" id="PF00630">
    <property type="entry name" value="Filamin"/>
    <property type="match status" value="31"/>
</dbReference>
<feature type="repeat" description="Filamin" evidence="4">
    <location>
        <begin position="1712"/>
        <end position="1787"/>
    </location>
</feature>
<dbReference type="InterPro" id="IPR044801">
    <property type="entry name" value="Filamin"/>
</dbReference>
<feature type="repeat" description="Filamin" evidence="4">
    <location>
        <begin position="2687"/>
        <end position="2781"/>
    </location>
</feature>
<feature type="repeat" description="Filamin" evidence="4">
    <location>
        <begin position="3168"/>
        <end position="3253"/>
    </location>
</feature>
<sequence length="3393" mass="365471">MSDDDDSPKVAAYRPKRSTDSRWVEIQKNTFTNWVNESLRPRGEAVQDLGEDLRDGTRLATLLEALSDRKIPRVNRNPINNLQKMDNVSRCLDLMKKEGIKTVNIGNEDVMEGNEKLMLGLIWTLIQHYQLSRGSGQKGSKYSPKKHMLLWLQTVLPECRISNLSTDWNDGIALSALVDYCRPGLVPHWRSLNRQDALQNCRNAMDIAEREFNIPQVVSPEDFSDPSLDELSGMTYLSYYVKEDGPGYDAALEALNSLVPEAKVNNFQGDLTDGRVLCGMMHQLGGACPSYHTLSPQEASDNITQALNWGQSLGVTPTFTAEEVTSGQVPSLAVMSYISQVQAKADPEGRLTRRRSSGFHDENNFSDTEALTQPGLQSFTAAEVQHSMQPEPTFAFTPSHAEEQVRDRPDFTFPPPPSSPPPEVESTTFFVPPSPPTSDNVPADIQEPPPSARYAEISSPVYQPPSPTTYVYAPPSPRAEPTPIATHRPPPMSCHQEVAMEMVDEPLIVPEYVAPVFAPPPRSGGYGGLDLSRVSVAGNGVNQAPVGKPADIRITPTGAVGGNFVVEAESPGGRSHPVSLQKERTGYLTGHFTPEEIGQYQVSVKCDGRDVPTSPFNCNVYDPDRVRVMGMNRALLGSLAAFGVETGTAGEGDIDVTVRGPNGRKCPNKIRPEGAGNYRVTYSPNETGWHEVEIEFNGDDIPGSPFRQEVVDSWNVTAEGEGLGPKVTGSQMHEFSVLGTAGGELMVNIQSPSGRRVPETLGARYGDYLCSYVPTEAGMHTIDVAYNGMTVQGSPFHVEVTDASAVSLFPVDQGIIGRPVDFDIDASRAGNGRIDVTVMDGRTSLPVNLSPSGGNRYSASFVPQTANPHDVTVTFEGQNVPRSPFRVNIIDASRVRASGDGLDRVPIGNGTEFFVDSQGGGDADVAVKVTGPTGRDVPARVSGGNGHWTVQYTPTEVCDHNIMVTFAGMQIYGSPFLSHCYDINQVQVGDIPNGKMGQPVQVEIDTSRAGHGDLAANVSVNYQNVPCDLRSRGQDSYLLTFVPQTTATHDLVFKFNGSIIPGCPYRCKIVDASQVTAHGDGLDRIPVDRPTNFYIDTSRAGDADIDVRIAGAEAKNVPVKLTGGSGKHLAEYTPTQVGEHQITVTYAGRPIPGSPFSSYAYDVNQIRVGNIPRGRVGHPVEVFVDATKAGSGVLEATVNCPTDPVTSQMDSIGQDRFKLVFVPRCNHPHDIAFKFNGNVVPGSPYKCYISDASQAQARGDGLDRVPIKTPSSFVIDTSRAGNGDVVTIITSPSGRNIPCRLSHQGTLYDAEYVPLEVGDHQIDIHFDQQPIPGSPFHCHVYDVSGVRIREIPQGRVGKTVQVEVDTSLAGRGSLQGNVSVLRNPVASNLSSLDSDRYLMTFVPQSVDPHNIVFKFNGSVVPGSPFPCYILDAGLVRVTGDGLDRVPVNSPTQVFLDASMAGDSEVDVSITSPSGRAVPTRVTGKGNYTVDYTPTEVGPHKIDAKFGGMEVNGSPFTSYAYDVSKVRVGHVPNGVVGRPVDIDVDTSQAGPGELAAAVTQNYQPIPCTLKHKGGDVYTITFIPQNTQVHDLLFKFNGTIVPGSPFHVYIIDAGLVTVTGEGLDRVPVGRPTDFLVDTTRAGESGLDVSITGPGGRRVPCRPSGHGNYSVEYTPTEVGPHNIDVFFAGMEVPGSPFTSYAYDASQIRVGHVPDGIIGRPVSIEVDTSQAGFGDLMANVSTNYQTVPSTLEGRSSDLWVLTFVPQTVMTHDVVFKFNNDIVPGSPFPVKMIDASSVHASGDGLDRVPVNRPTHFKIDTSRAGDADIVAHITSPSGGNVPCRVSGRSGTYTAEYTPYEVGDHNIVVTFAGQQIMGSPFNCHVYDARKVRVGDIPLGKVGQPVTVLIDTTQAGVGDLQCTVSANGTVPSHLDSHGPSHNLMFAPRSAQPHEIDVKFNGQTVPGSPFTCHVVDQGAITVLGDGLGRVPVDKPANFTVDATRAGDAELKVDVLGPSRRRVPSQISGRGKYDVEYVPTEVGPHTIDVTFAGDTIPGSPFGSYAYDANKVRVLDIPNGRVGEEVPFQVDCTQAGEGELAILVTSGGRAVPSTISPGYGNGIYTGSFVPRDINTHDINVKFSGHTVPGSPFHCHILDATQVTASGDGLDRVPINQRTWVNIDTRSAGDGDVNVTATSPSSLSVPVVVRREGQGMWRAEYTPTEVGEHTLDITFVGMPIYGSPFTAYAYDVSKVRVRPDPVGPGQIGKTENFTVDASQAGTGHIDVSVSCERRNVPISVQTKGHGIFDCSFVPRDLPDHLIVVKFNGQIIPNCPMVCEILDAGRVTGSGPGLGVIPINRLTSFSVRDAHKGDISVNIQSPSRRQVPCNVLPGRGGEYTCEYTPNETGPHRIEVMYASMPINGSPFTSQVYDSSKVRVGDIPNGYIGKPNSFTIDATQAGPGEVTADVGNPMHVPEQLQNLGGGRYKCDFTPTNTNRHDITVKFNGELVPGNVFHCDVVDAGNVTVTGSGLDLIPVNQPAQFIVDPHGGPPSEVRVNINEPNGRPLPNRVTHQYDGTHLVEYTPKTVGAHPIDVHYAGLLVPGSPFECIAYDANKVRISDIRDGFVGQELGCKIDTSQAGPGTVNAEVTQGGRPVNHYLREDPPGSGRYSLMYTPDAAKTHEIRVRFNGQSVQGSPFREEVFDPRNAAAYGEGLGTIPVKKATYFIVDPRSAGKADISANISAPSGNMVPSRVVPGRDGTHKVEYTPYEVGPHQADVFYAGYPINGSPFQPVAYDASAVRVSEIPDGRVGQKIDFNIDTSRAGKGDLDVGVNVNNRNVPFEMDSGRQRDVFEVSFLAQEAGTHRIPISFNGDPVQGSPFRSEIKAAGRATASGEGLYRGQEDRTAEFVVDTTDCDNLPLDIQVDGPNSIAKCSVEHRGDKHYVTYVPVEVGIFDITLKHGGQEIDGSPFHPTVIDPRKVRAKGGWNTFLGSNGRLTLFVNERYTLPLDAAEAGPGKMSSMVRGPTGEIPVDIEKRNDGMHFVSFTPVADGEHVVDVNWSDLPIARSPIYGDARASRDALVSHEKVVVRGRGLREAKVGEEAEFIIDGSEAGPGTPEVMMSGLKNDIDVRMVPMTDRPNSYRCYYYPKVPGAYLLNITWSQRQVSGSPFRVSIAPGIDAKKVTFSGLKEGIMGQALRADIDVREAGKGGTLTARCQGPTKRADIDLKDNMNGTFGLTIRPQEGGRHLLEIKYGGEHIQGSPFVLRIAGATDPSKVRVFGPGLKNGLLHTFKGNFICETRGAGAGQLKVRVHGPRGAFRVEMQPLSSKDRTIAVKYNPVEPGDYDIDVKWSDVHVPGSPFRVSIFETQDELDEFEGRQISRIGGSTSRHSRHSGADQYNSYQWQEEI</sequence>
<keyword evidence="2" id="KW-0677">Repeat</keyword>
<dbReference type="CDD" id="cd21185">
    <property type="entry name" value="CH_jitterbug-like_rpt3"/>
    <property type="match status" value="1"/>
</dbReference>
<feature type="compositionally biased region" description="Basic and acidic residues" evidence="5">
    <location>
        <begin position="400"/>
        <end position="410"/>
    </location>
</feature>
<feature type="region of interest" description="Disordered" evidence="5">
    <location>
        <begin position="400"/>
        <end position="448"/>
    </location>
</feature>
<dbReference type="InterPro" id="IPR001298">
    <property type="entry name" value="Filamin/ABP280_rpt"/>
</dbReference>
<dbReference type="Pfam" id="PF00307">
    <property type="entry name" value="CH"/>
    <property type="match status" value="3"/>
</dbReference>
<dbReference type="InterPro" id="IPR013783">
    <property type="entry name" value="Ig-like_fold"/>
</dbReference>
<keyword evidence="8" id="KW-1185">Reference proteome</keyword>
<evidence type="ECO:0000256" key="3">
    <source>
        <dbReference type="ARBA" id="ARBA00023203"/>
    </source>
</evidence>
<dbReference type="FunFam" id="1.10.418.10:FF:000068">
    <property type="entry name" value="Putative Filamin-A"/>
    <property type="match status" value="1"/>
</dbReference>
<name>A0A8J9YZA0_BRALA</name>
<feature type="repeat" description="Filamin" evidence="4">
    <location>
        <begin position="1533"/>
        <end position="1608"/>
    </location>
</feature>
<feature type="repeat" description="Filamin" evidence="4">
    <location>
        <begin position="991"/>
        <end position="1069"/>
    </location>
</feature>
<dbReference type="CDD" id="cd21227">
    <property type="entry name" value="CH_jitterbug-like_rpt1"/>
    <property type="match status" value="1"/>
</dbReference>
<feature type="repeat" description="Filamin" evidence="4">
    <location>
        <begin position="1067"/>
        <end position="1160"/>
    </location>
</feature>
<feature type="region of interest" description="Disordered" evidence="5">
    <location>
        <begin position="346"/>
        <end position="367"/>
    </location>
</feature>
<feature type="repeat" description="Filamin" evidence="4">
    <location>
        <begin position="2609"/>
        <end position="2689"/>
    </location>
</feature>
<feature type="repeat" description="Filamin" evidence="4">
    <location>
        <begin position="2959"/>
        <end position="3060"/>
    </location>
</feature>
<feature type="repeat" description="Filamin" evidence="4">
    <location>
        <begin position="1876"/>
        <end position="1965"/>
    </location>
</feature>
<feature type="repeat" description="Filamin" evidence="4">
    <location>
        <begin position="3254"/>
        <end position="3350"/>
    </location>
</feature>
<keyword evidence="3" id="KW-0009">Actin-binding</keyword>
<feature type="repeat" description="Filamin" evidence="4">
    <location>
        <begin position="1785"/>
        <end position="1878"/>
    </location>
</feature>
<evidence type="ECO:0000313" key="8">
    <source>
        <dbReference type="Proteomes" id="UP000838412"/>
    </source>
</evidence>
<dbReference type="OrthoDB" id="18740at2759"/>
<dbReference type="FunFam" id="2.60.40.10:FF:002826">
    <property type="match status" value="3"/>
</dbReference>
<feature type="repeat" description="Filamin" evidence="4">
    <location>
        <begin position="1427"/>
        <end position="1519"/>
    </location>
</feature>
<dbReference type="InterPro" id="IPR001715">
    <property type="entry name" value="CH_dom"/>
</dbReference>
<dbReference type="SMART" id="SM00557">
    <property type="entry name" value="IG_FLMN"/>
    <property type="match status" value="31"/>
</dbReference>
<dbReference type="Gene3D" id="2.60.40.10">
    <property type="entry name" value="Immunoglobulins"/>
    <property type="match status" value="31"/>
</dbReference>
<evidence type="ECO:0000259" key="6">
    <source>
        <dbReference type="PROSITE" id="PS50021"/>
    </source>
</evidence>
<feature type="repeat" description="Filamin" evidence="4">
    <location>
        <begin position="2504"/>
        <end position="2598"/>
    </location>
</feature>
<dbReference type="InterPro" id="IPR017868">
    <property type="entry name" value="Filamin/ABP280_repeat-like"/>
</dbReference>
<evidence type="ECO:0000313" key="7">
    <source>
        <dbReference type="EMBL" id="CAH1244644.1"/>
    </source>
</evidence>
<dbReference type="SUPFAM" id="SSF47576">
    <property type="entry name" value="Calponin-homology domain, CH-domain"/>
    <property type="match status" value="2"/>
</dbReference>
<feature type="repeat" description="Filamin" evidence="4">
    <location>
        <begin position="887"/>
        <end position="980"/>
    </location>
</feature>
<dbReference type="EMBL" id="OV696699">
    <property type="protein sequence ID" value="CAH1244644.1"/>
    <property type="molecule type" value="Genomic_DNA"/>
</dbReference>
<feature type="repeat" description="Filamin" evidence="4">
    <location>
        <begin position="2066"/>
        <end position="2145"/>
    </location>
</feature>
<accession>A0A8J9YZA0</accession>
<feature type="domain" description="Calponin-homology (CH)" evidence="6">
    <location>
        <begin position="142"/>
        <end position="245"/>
    </location>
</feature>
<feature type="region of interest" description="Disordered" evidence="5">
    <location>
        <begin position="3366"/>
        <end position="3393"/>
    </location>
</feature>
<dbReference type="PANTHER" id="PTHR38537:SF13">
    <property type="entry name" value="JITTERBUG, ISOFORM N"/>
    <property type="match status" value="1"/>
</dbReference>
<protein>
    <submittedName>
        <fullName evidence="7">FLNA protein</fullName>
    </submittedName>
</protein>
<feature type="repeat" description="Filamin" evidence="4">
    <location>
        <begin position="2869"/>
        <end position="2961"/>
    </location>
</feature>
<gene>
    <name evidence="7" type="primary">FLNA</name>
    <name evidence="7" type="ORF">BLAG_LOCUS7237</name>
</gene>
<evidence type="ECO:0000256" key="1">
    <source>
        <dbReference type="ARBA" id="ARBA00009238"/>
    </source>
</evidence>
<evidence type="ECO:0000256" key="2">
    <source>
        <dbReference type="ARBA" id="ARBA00022737"/>
    </source>
</evidence>
<feature type="compositionally biased region" description="Pro residues" evidence="5">
    <location>
        <begin position="412"/>
        <end position="423"/>
    </location>
</feature>
<feature type="repeat" description="Filamin" evidence="4">
    <location>
        <begin position="1606"/>
        <end position="1698"/>
    </location>
</feature>
<organism evidence="7 8">
    <name type="scientific">Branchiostoma lanceolatum</name>
    <name type="common">Common lancelet</name>
    <name type="synonym">Amphioxus lanceolatum</name>
    <dbReference type="NCBI Taxonomy" id="7740"/>
    <lineage>
        <taxon>Eukaryota</taxon>
        <taxon>Metazoa</taxon>
        <taxon>Chordata</taxon>
        <taxon>Cephalochordata</taxon>
        <taxon>Leptocardii</taxon>
        <taxon>Amphioxiformes</taxon>
        <taxon>Branchiostomatidae</taxon>
        <taxon>Branchiostoma</taxon>
    </lineage>
</organism>
<dbReference type="PANTHER" id="PTHR38537">
    <property type="entry name" value="JITTERBUG, ISOFORM N"/>
    <property type="match status" value="1"/>
</dbReference>
<dbReference type="PROSITE" id="PS00019">
    <property type="entry name" value="ACTININ_1"/>
    <property type="match status" value="1"/>
</dbReference>